<comment type="caution">
    <text evidence="1">The sequence shown here is derived from an EMBL/GenBank/DDBJ whole genome shotgun (WGS) entry which is preliminary data.</text>
</comment>
<organism evidence="1 2">
    <name type="scientific">Paraglomus brasilianum</name>
    <dbReference type="NCBI Taxonomy" id="144538"/>
    <lineage>
        <taxon>Eukaryota</taxon>
        <taxon>Fungi</taxon>
        <taxon>Fungi incertae sedis</taxon>
        <taxon>Mucoromycota</taxon>
        <taxon>Glomeromycotina</taxon>
        <taxon>Glomeromycetes</taxon>
        <taxon>Paraglomerales</taxon>
        <taxon>Paraglomeraceae</taxon>
        <taxon>Paraglomus</taxon>
    </lineage>
</organism>
<accession>A0A9N9GK60</accession>
<feature type="non-terminal residue" evidence="1">
    <location>
        <position position="592"/>
    </location>
</feature>
<reference evidence="1" key="1">
    <citation type="submission" date="2021-06" db="EMBL/GenBank/DDBJ databases">
        <authorList>
            <person name="Kallberg Y."/>
            <person name="Tangrot J."/>
            <person name="Rosling A."/>
        </authorList>
    </citation>
    <scope>NUCLEOTIDE SEQUENCE</scope>
    <source>
        <strain evidence="1">BR232B</strain>
    </source>
</reference>
<dbReference type="EMBL" id="CAJVPI010001419">
    <property type="protein sequence ID" value="CAG8611833.1"/>
    <property type="molecule type" value="Genomic_DNA"/>
</dbReference>
<gene>
    <name evidence="1" type="ORF">PBRASI_LOCUS8215</name>
</gene>
<proteinExistence type="predicted"/>
<protein>
    <submittedName>
        <fullName evidence="1">6078_t:CDS:1</fullName>
    </submittedName>
</protein>
<evidence type="ECO:0000313" key="1">
    <source>
        <dbReference type="EMBL" id="CAG8611833.1"/>
    </source>
</evidence>
<dbReference type="AlphaFoldDB" id="A0A9N9GK60"/>
<sequence length="592" mass="67146">APGRGKTALMQRGIIKVMMCESFKELWTGRTFAWDLEQNSITEAEQKQFIGPIGHLDNVAGAQHVLALRCLHQSIDGNRPYINFLIEFECHLQKNGLDFSNITLEAIFDHVLQGAALPTSTTASATSPNIVLFHISKTNQLLKDEPYSELQLLMKAAYGFNKDMAQGCNNNYMLLMTFDGTHRVELLQAFRESNMQCCRIDLHPATVEMYTEVLQRTARKASKSGIQCDTELQNFVPPEPFKAALADCGDNMHLFTLLVYHIGCHNSNKCQFSWSLFFENLKLFTNNVPTIALWMCHLRDTIVKCFGTYTDDLLRLDSNSLLCVLVPVVLGQQINDVPSKVVGDSSITWLVLEKSGAISLCGQPRPFVKLPFVFIQMYLQEINDGNQSVIDFIHLLDDINNESNPCQNEKCDLAIVTFQLLHWHFNYEGHEVFNLSDVFQDVRGTAAKMSLKLPAAFKRKDLLKNWIQKLCQHFDPNLHLTEGAYIGVGNEKFADSWIVFERSRSDGIVVLAIESKHHARTEPLTKEYFNLHKKKVNDKLPHGTPFVFMMVADMVTDNISAGHDEIVVGNENMESLYGSWLLLRRQLALRHT</sequence>
<dbReference type="Proteomes" id="UP000789739">
    <property type="component" value="Unassembled WGS sequence"/>
</dbReference>
<keyword evidence="2" id="KW-1185">Reference proteome</keyword>
<name>A0A9N9GK60_9GLOM</name>
<evidence type="ECO:0000313" key="2">
    <source>
        <dbReference type="Proteomes" id="UP000789739"/>
    </source>
</evidence>